<dbReference type="RefSeq" id="WP_132119524.1">
    <property type="nucleotide sequence ID" value="NZ_SLWS01000005.1"/>
</dbReference>
<keyword evidence="1" id="KW-0812">Transmembrane</keyword>
<evidence type="ECO:0000313" key="3">
    <source>
        <dbReference type="Proteomes" id="UP000295680"/>
    </source>
</evidence>
<proteinExistence type="predicted"/>
<dbReference type="AlphaFoldDB" id="A0A4R2JJH6"/>
<keyword evidence="1" id="KW-0472">Membrane</keyword>
<keyword evidence="3" id="KW-1185">Reference proteome</keyword>
<comment type="caution">
    <text evidence="2">The sequence shown here is derived from an EMBL/GenBank/DDBJ whole genome shotgun (WGS) entry which is preliminary data.</text>
</comment>
<feature type="transmembrane region" description="Helical" evidence="1">
    <location>
        <begin position="92"/>
        <end position="112"/>
    </location>
</feature>
<protein>
    <submittedName>
        <fullName evidence="2">Uncharacterized protein</fullName>
    </submittedName>
</protein>
<reference evidence="2 3" key="1">
    <citation type="submission" date="2019-03" db="EMBL/GenBank/DDBJ databases">
        <title>Genomic Encyclopedia of Type Strains, Phase IV (KMG-IV): sequencing the most valuable type-strain genomes for metagenomic binning, comparative biology and taxonomic classification.</title>
        <authorList>
            <person name="Goeker M."/>
        </authorList>
    </citation>
    <scope>NUCLEOTIDE SEQUENCE [LARGE SCALE GENOMIC DNA]</scope>
    <source>
        <strain evidence="2 3">DSM 45934</strain>
    </source>
</reference>
<keyword evidence="1" id="KW-1133">Transmembrane helix</keyword>
<accession>A0A4R2JJH6</accession>
<name>A0A4R2JJH6_9PSEU</name>
<feature type="transmembrane region" description="Helical" evidence="1">
    <location>
        <begin position="62"/>
        <end position="80"/>
    </location>
</feature>
<evidence type="ECO:0000313" key="2">
    <source>
        <dbReference type="EMBL" id="TCO58642.1"/>
    </source>
</evidence>
<organism evidence="2 3">
    <name type="scientific">Actinocrispum wychmicini</name>
    <dbReference type="NCBI Taxonomy" id="1213861"/>
    <lineage>
        <taxon>Bacteria</taxon>
        <taxon>Bacillati</taxon>
        <taxon>Actinomycetota</taxon>
        <taxon>Actinomycetes</taxon>
        <taxon>Pseudonocardiales</taxon>
        <taxon>Pseudonocardiaceae</taxon>
        <taxon>Actinocrispum</taxon>
    </lineage>
</organism>
<evidence type="ECO:0000256" key="1">
    <source>
        <dbReference type="SAM" id="Phobius"/>
    </source>
</evidence>
<dbReference type="EMBL" id="SLWS01000005">
    <property type="protein sequence ID" value="TCO58642.1"/>
    <property type="molecule type" value="Genomic_DNA"/>
</dbReference>
<feature type="transmembrane region" description="Helical" evidence="1">
    <location>
        <begin position="35"/>
        <end position="56"/>
    </location>
</feature>
<gene>
    <name evidence="2" type="ORF">EV192_105713</name>
</gene>
<dbReference type="Proteomes" id="UP000295680">
    <property type="component" value="Unassembled WGS sequence"/>
</dbReference>
<sequence>MRRPDDAKTTELPTHARTVELSTGKRGFWRELSGSLAAGVVVFTVVVLVLQAVSWVRQVPGLGIWVLAGHVVGAVLAVLAQRQIDRRTGRGAVLAGIGLGVVVAAVLLLFWWS</sequence>